<evidence type="ECO:0000256" key="2">
    <source>
        <dbReference type="ARBA" id="ARBA00004141"/>
    </source>
</evidence>
<evidence type="ECO:0000256" key="11">
    <source>
        <dbReference type="SAM" id="Phobius"/>
    </source>
</evidence>
<comment type="subcellular location">
    <subcellularLocation>
        <location evidence="2">Membrane</location>
        <topology evidence="2">Multi-pass membrane protein</topology>
    </subcellularLocation>
</comment>
<gene>
    <name evidence="14" type="primary">cusS</name>
    <name evidence="14" type="ORF">Pan54_15270</name>
</gene>
<dbReference type="PANTHER" id="PTHR45436">
    <property type="entry name" value="SENSOR HISTIDINE KINASE YKOH"/>
    <property type="match status" value="1"/>
</dbReference>
<evidence type="ECO:0000256" key="8">
    <source>
        <dbReference type="ARBA" id="ARBA00022989"/>
    </source>
</evidence>
<evidence type="ECO:0000256" key="1">
    <source>
        <dbReference type="ARBA" id="ARBA00000085"/>
    </source>
</evidence>
<evidence type="ECO:0000256" key="6">
    <source>
        <dbReference type="ARBA" id="ARBA00022692"/>
    </source>
</evidence>
<keyword evidence="6 11" id="KW-0812">Transmembrane</keyword>
<feature type="domain" description="Histidine kinase" evidence="12">
    <location>
        <begin position="263"/>
        <end position="458"/>
    </location>
</feature>
<keyword evidence="9" id="KW-0902">Two-component regulatory system</keyword>
<evidence type="ECO:0000313" key="15">
    <source>
        <dbReference type="Proteomes" id="UP000316095"/>
    </source>
</evidence>
<comment type="catalytic activity">
    <reaction evidence="1">
        <text>ATP + protein L-histidine = ADP + protein N-phospho-L-histidine.</text>
        <dbReference type="EC" id="2.7.13.3"/>
    </reaction>
</comment>
<evidence type="ECO:0000256" key="3">
    <source>
        <dbReference type="ARBA" id="ARBA00012438"/>
    </source>
</evidence>
<dbReference type="AlphaFoldDB" id="A0A5C5XCU5"/>
<feature type="domain" description="HAMP" evidence="13">
    <location>
        <begin position="201"/>
        <end position="255"/>
    </location>
</feature>
<dbReference type="InterPro" id="IPR050428">
    <property type="entry name" value="TCS_sensor_his_kinase"/>
</dbReference>
<evidence type="ECO:0000256" key="5">
    <source>
        <dbReference type="ARBA" id="ARBA00022679"/>
    </source>
</evidence>
<dbReference type="SUPFAM" id="SSF55874">
    <property type="entry name" value="ATPase domain of HSP90 chaperone/DNA topoisomerase II/histidine kinase"/>
    <property type="match status" value="1"/>
</dbReference>
<accession>A0A5C5XCU5</accession>
<dbReference type="SUPFAM" id="SSF47384">
    <property type="entry name" value="Homodimeric domain of signal transducing histidine kinase"/>
    <property type="match status" value="1"/>
</dbReference>
<keyword evidence="15" id="KW-1185">Reference proteome</keyword>
<evidence type="ECO:0000259" key="12">
    <source>
        <dbReference type="PROSITE" id="PS50109"/>
    </source>
</evidence>
<dbReference type="Proteomes" id="UP000316095">
    <property type="component" value="Unassembled WGS sequence"/>
</dbReference>
<feature type="transmembrane region" description="Helical" evidence="11">
    <location>
        <begin position="12"/>
        <end position="34"/>
    </location>
</feature>
<dbReference type="InterPro" id="IPR036097">
    <property type="entry name" value="HisK_dim/P_sf"/>
</dbReference>
<reference evidence="14 15" key="1">
    <citation type="submission" date="2019-02" db="EMBL/GenBank/DDBJ databases">
        <title>Deep-cultivation of Planctomycetes and their phenomic and genomic characterization uncovers novel biology.</title>
        <authorList>
            <person name="Wiegand S."/>
            <person name="Jogler M."/>
            <person name="Boedeker C."/>
            <person name="Pinto D."/>
            <person name="Vollmers J."/>
            <person name="Rivas-Marin E."/>
            <person name="Kohn T."/>
            <person name="Peeters S.H."/>
            <person name="Heuer A."/>
            <person name="Rast P."/>
            <person name="Oberbeckmann S."/>
            <person name="Bunk B."/>
            <person name="Jeske O."/>
            <person name="Meyerdierks A."/>
            <person name="Storesund J.E."/>
            <person name="Kallscheuer N."/>
            <person name="Luecker S."/>
            <person name="Lage O.M."/>
            <person name="Pohl T."/>
            <person name="Merkel B.J."/>
            <person name="Hornburger P."/>
            <person name="Mueller R.-W."/>
            <person name="Bruemmer F."/>
            <person name="Labrenz M."/>
            <person name="Spormann A.M."/>
            <person name="Op Den Camp H."/>
            <person name="Overmann J."/>
            <person name="Amann R."/>
            <person name="Jetten M.S.M."/>
            <person name="Mascher T."/>
            <person name="Medema M.H."/>
            <person name="Devos D.P."/>
            <person name="Kaster A.-K."/>
            <person name="Ovreas L."/>
            <person name="Rohde M."/>
            <person name="Galperin M.Y."/>
            <person name="Jogler C."/>
        </authorList>
    </citation>
    <scope>NUCLEOTIDE SEQUENCE [LARGE SCALE GENOMIC DNA]</scope>
    <source>
        <strain evidence="14 15">Pan54</strain>
    </source>
</reference>
<evidence type="ECO:0000259" key="13">
    <source>
        <dbReference type="PROSITE" id="PS50885"/>
    </source>
</evidence>
<keyword evidence="4" id="KW-0597">Phosphoprotein</keyword>
<dbReference type="InterPro" id="IPR003660">
    <property type="entry name" value="HAMP_dom"/>
</dbReference>
<dbReference type="InterPro" id="IPR003661">
    <property type="entry name" value="HisK_dim/P_dom"/>
</dbReference>
<dbReference type="CDD" id="cd00075">
    <property type="entry name" value="HATPase"/>
    <property type="match status" value="1"/>
</dbReference>
<dbReference type="Pfam" id="PF02518">
    <property type="entry name" value="HATPase_c"/>
    <property type="match status" value="1"/>
</dbReference>
<organism evidence="14 15">
    <name type="scientific">Rubinisphaera italica</name>
    <dbReference type="NCBI Taxonomy" id="2527969"/>
    <lineage>
        <taxon>Bacteria</taxon>
        <taxon>Pseudomonadati</taxon>
        <taxon>Planctomycetota</taxon>
        <taxon>Planctomycetia</taxon>
        <taxon>Planctomycetales</taxon>
        <taxon>Planctomycetaceae</taxon>
        <taxon>Rubinisphaera</taxon>
    </lineage>
</organism>
<feature type="transmembrane region" description="Helical" evidence="11">
    <location>
        <begin position="179"/>
        <end position="204"/>
    </location>
</feature>
<keyword evidence="8 11" id="KW-1133">Transmembrane helix</keyword>
<evidence type="ECO:0000256" key="4">
    <source>
        <dbReference type="ARBA" id="ARBA00022553"/>
    </source>
</evidence>
<dbReference type="RefSeq" id="WP_146502872.1">
    <property type="nucleotide sequence ID" value="NZ_SJPG01000001.1"/>
</dbReference>
<dbReference type="Gene3D" id="1.10.287.130">
    <property type="match status" value="1"/>
</dbReference>
<dbReference type="PROSITE" id="PS50109">
    <property type="entry name" value="HIS_KIN"/>
    <property type="match status" value="1"/>
</dbReference>
<dbReference type="InterPro" id="IPR003594">
    <property type="entry name" value="HATPase_dom"/>
</dbReference>
<evidence type="ECO:0000256" key="10">
    <source>
        <dbReference type="ARBA" id="ARBA00023136"/>
    </source>
</evidence>
<dbReference type="Pfam" id="PF00512">
    <property type="entry name" value="HisKA"/>
    <property type="match status" value="1"/>
</dbReference>
<dbReference type="PANTHER" id="PTHR45436:SF15">
    <property type="entry name" value="SENSOR HISTIDINE KINASE CUSS"/>
    <property type="match status" value="1"/>
</dbReference>
<name>A0A5C5XCU5_9PLAN</name>
<keyword evidence="7 14" id="KW-0418">Kinase</keyword>
<comment type="caution">
    <text evidence="14">The sequence shown here is derived from an EMBL/GenBank/DDBJ whole genome shotgun (WGS) entry which is preliminary data.</text>
</comment>
<dbReference type="CDD" id="cd00082">
    <property type="entry name" value="HisKA"/>
    <property type="match status" value="1"/>
</dbReference>
<dbReference type="EC" id="2.7.13.3" evidence="3"/>
<evidence type="ECO:0000313" key="14">
    <source>
        <dbReference type="EMBL" id="TWT60800.1"/>
    </source>
</evidence>
<evidence type="ECO:0000256" key="7">
    <source>
        <dbReference type="ARBA" id="ARBA00022777"/>
    </source>
</evidence>
<dbReference type="PROSITE" id="PS50885">
    <property type="entry name" value="HAMP"/>
    <property type="match status" value="1"/>
</dbReference>
<dbReference type="InterPro" id="IPR005467">
    <property type="entry name" value="His_kinase_dom"/>
</dbReference>
<sequence>MNMSRSLHGRLIVFVGLTVITLFTISGVTVSAFLESTLWSEFDASQHSRALMLSQLIEQDHDGLIYEWREGTVAAVPLARESEALTLWKRGHIEHVYPENATPIQPGFDQSLHMFNTRLDNGESARVVRLTFQPRLDHLRVEREEIERDLREGIPSAQVTLLFARSTVGIETTIQKMRLTLCGVGIIGLIVTLLATGIAVNYGLRPLDHTAQQISTLNIETLSERLENEAEQPRELQPLIHTINQLLDRLEATFERERAFSADVAHELRTPLAGLRAKSEVALSKPRSSEQYQETIQQCLLITEQATAIVESLLATTQQSISEIRKQEIDINNLLTDIVREYQKVIDKRELTVLWNTSSCETVSADPNMLTILFRNLIDNAVSYADAGTTITIEAVANQQELTIEVSNTAQDFSSKDIDRVFERFWRADTARAATGLHSGLGLSLCRRLVESLGGKIEASYFDHVFSIRLKRTYSAQ</sequence>
<dbReference type="SMART" id="SM00388">
    <property type="entry name" value="HisKA"/>
    <property type="match status" value="1"/>
</dbReference>
<dbReference type="SMART" id="SM00387">
    <property type="entry name" value="HATPase_c"/>
    <property type="match status" value="1"/>
</dbReference>
<dbReference type="EMBL" id="SJPG01000001">
    <property type="protein sequence ID" value="TWT60800.1"/>
    <property type="molecule type" value="Genomic_DNA"/>
</dbReference>
<evidence type="ECO:0000256" key="9">
    <source>
        <dbReference type="ARBA" id="ARBA00023012"/>
    </source>
</evidence>
<dbReference type="GO" id="GO:0000155">
    <property type="term" value="F:phosphorelay sensor kinase activity"/>
    <property type="evidence" value="ECO:0007669"/>
    <property type="project" value="InterPro"/>
</dbReference>
<dbReference type="Gene3D" id="3.30.565.10">
    <property type="entry name" value="Histidine kinase-like ATPase, C-terminal domain"/>
    <property type="match status" value="1"/>
</dbReference>
<dbReference type="InterPro" id="IPR036890">
    <property type="entry name" value="HATPase_C_sf"/>
</dbReference>
<keyword evidence="10 11" id="KW-0472">Membrane</keyword>
<dbReference type="OrthoDB" id="9786919at2"/>
<dbReference type="GO" id="GO:0005886">
    <property type="term" value="C:plasma membrane"/>
    <property type="evidence" value="ECO:0007669"/>
    <property type="project" value="TreeGrafter"/>
</dbReference>
<keyword evidence="5 14" id="KW-0808">Transferase</keyword>
<proteinExistence type="predicted"/>
<protein>
    <recommendedName>
        <fullName evidence="3">histidine kinase</fullName>
        <ecNumber evidence="3">2.7.13.3</ecNumber>
    </recommendedName>
</protein>